<comment type="similarity">
    <text evidence="1 9 10">Belongs to the class-I aminoacyl-tRNA synthetase family.</text>
</comment>
<dbReference type="STRING" id="1121881.SAMN02745225_01111"/>
<feature type="domain" description="Methionyl/Valyl/Leucyl/Isoleucyl-tRNA synthetase anticodon-binding" evidence="12">
    <location>
        <begin position="668"/>
        <end position="784"/>
    </location>
</feature>
<dbReference type="GO" id="GO:0002161">
    <property type="term" value="F:aminoacyl-tRNA deacylase activity"/>
    <property type="evidence" value="ECO:0007669"/>
    <property type="project" value="InterPro"/>
</dbReference>
<comment type="caution">
    <text evidence="9">Lacks conserved residue(s) required for the propagation of feature annotation.</text>
</comment>
<dbReference type="Pfam" id="PF08264">
    <property type="entry name" value="Anticodon_1"/>
    <property type="match status" value="1"/>
</dbReference>
<evidence type="ECO:0000313" key="16">
    <source>
        <dbReference type="Proteomes" id="UP000184295"/>
    </source>
</evidence>
<dbReference type="FunFam" id="1.10.730.10:FF:000002">
    <property type="entry name" value="Leucine--tRNA ligase"/>
    <property type="match status" value="1"/>
</dbReference>
<dbReference type="InterPro" id="IPR002300">
    <property type="entry name" value="aa-tRNA-synth_Ia"/>
</dbReference>
<keyword evidence="6 9" id="KW-0648">Protein biosynthesis</keyword>
<dbReference type="PANTHER" id="PTHR43740">
    <property type="entry name" value="LEUCYL-TRNA SYNTHETASE"/>
    <property type="match status" value="1"/>
</dbReference>
<evidence type="ECO:0000256" key="10">
    <source>
        <dbReference type="RuleBase" id="RU363039"/>
    </source>
</evidence>
<keyword evidence="7 9" id="KW-0030">Aminoacyl-tRNA synthetase</keyword>
<sequence>MAEAFDPREIEPKWQRIWMESGEYDVSSDDPRKKSYVLCMYPYPSGSAHQGHVRNYTFGDLNVRYRAMNGEAVLSALGYDSFGLPAENAAIKTGIHPRTFTDARISELRDSLIRLGAVYDWRRELKSHDPTYMKWSQYIFIKLYEAKLAYKAMAPVNWCPGCKTVLANEQVLSDGTCERSGDLVIKKDLEQWFFRITEYADELLEGIEDLDWPEQVKTMQRNWIGKSVGVELDLQVVGSDDLAVRVFTTRPDTGFGITYAVISPEHPDLWRLVKKECKVEVEEFLDEVRSRSEIERLSVDMTKSKRGVRTGSYVVNPFNGKEVPLFVADYVLAHYGTGAVMGVPGEDQRDYDFAKVYDLPVIRTVLPPTNFDGEAYAGEGEKINSEWLNGLSVSEAKDRAIRWLEENGIGKSKVNYRLRDWLVSRQRYWGCPIPIVKCKTCGYVPVPFEELPVIAPDDVEFLPTGESPLSRHPEFKKANCPKCGGPAERETDTMDTFVDSSWYYLRFADPFAEDKPFDKDVIAKWMPVDQYIGGIEHAILHLLYARFFTKALSDIGLVPSDLREPFKRLFTQGMVRLNGSKMSKSKGNLVAPLSYFDTVGADSLRLFHLFVGPPGDSFDWTDQTDTIIEGCHRFLQRVWRLALGQAESFPGVTISTVDRKPTDSDLEVRAIVNKTIDKVTSDYERWSYNTAVAALMELTNTIYRKSAEGVSKEVFDEAVDSLIKMLAPMAPHMTSEVWERLHGGSVFKTGWPKADPAFLVSSEDTLIIQVGGKFRDKLTVPSDISYEDALELALASPKVRAVIRDKAPSKVIAKLPRLLNIVV</sequence>
<protein>
    <recommendedName>
        <fullName evidence="9">Leucine--tRNA ligase</fullName>
        <ecNumber evidence="9">6.1.1.4</ecNumber>
    </recommendedName>
    <alternativeName>
        <fullName evidence="9">Leucyl-tRNA synthetase</fullName>
        <shortName evidence="9">LeuRS</shortName>
    </alternativeName>
</protein>
<dbReference type="InterPro" id="IPR015413">
    <property type="entry name" value="Methionyl/Leucyl_tRNA_Synth"/>
</dbReference>
<evidence type="ECO:0000256" key="1">
    <source>
        <dbReference type="ARBA" id="ARBA00005594"/>
    </source>
</evidence>
<dbReference type="NCBIfam" id="TIGR00396">
    <property type="entry name" value="leuS_bact"/>
    <property type="match status" value="1"/>
</dbReference>
<dbReference type="PRINTS" id="PR00985">
    <property type="entry name" value="TRNASYNTHLEU"/>
</dbReference>
<evidence type="ECO:0000256" key="7">
    <source>
        <dbReference type="ARBA" id="ARBA00023146"/>
    </source>
</evidence>
<evidence type="ECO:0000259" key="12">
    <source>
        <dbReference type="Pfam" id="PF08264"/>
    </source>
</evidence>
<dbReference type="CDD" id="cd00812">
    <property type="entry name" value="LeuRS_core"/>
    <property type="match status" value="1"/>
</dbReference>
<dbReference type="HAMAP" id="MF_00049_B">
    <property type="entry name" value="Leu_tRNA_synth_B"/>
    <property type="match status" value="1"/>
</dbReference>
<name>A0A1M4UVI4_9ACTN</name>
<dbReference type="GO" id="GO:0006429">
    <property type="term" value="P:leucyl-tRNA aminoacylation"/>
    <property type="evidence" value="ECO:0007669"/>
    <property type="project" value="UniProtKB-UniRule"/>
</dbReference>
<dbReference type="Proteomes" id="UP000184295">
    <property type="component" value="Unassembled WGS sequence"/>
</dbReference>
<dbReference type="FunFam" id="3.40.50.620:FF:000056">
    <property type="entry name" value="Leucine--tRNA ligase"/>
    <property type="match status" value="1"/>
</dbReference>
<evidence type="ECO:0000256" key="4">
    <source>
        <dbReference type="ARBA" id="ARBA00022741"/>
    </source>
</evidence>
<dbReference type="Pfam" id="PF09334">
    <property type="entry name" value="tRNA-synt_1g"/>
    <property type="match status" value="1"/>
</dbReference>
<dbReference type="SUPFAM" id="SSF52374">
    <property type="entry name" value="Nucleotidylyl transferase"/>
    <property type="match status" value="1"/>
</dbReference>
<dbReference type="InterPro" id="IPR025709">
    <property type="entry name" value="Leu_tRNA-synth_edit"/>
</dbReference>
<evidence type="ECO:0000313" key="15">
    <source>
        <dbReference type="EMBL" id="SHE60746.1"/>
    </source>
</evidence>
<keyword evidence="2 9" id="KW-0963">Cytoplasm</keyword>
<feature type="short sequence motif" description="'KMSKS' region" evidence="9">
    <location>
        <begin position="581"/>
        <end position="585"/>
    </location>
</feature>
<dbReference type="Gene3D" id="3.10.20.590">
    <property type="match status" value="1"/>
</dbReference>
<proteinExistence type="inferred from homology"/>
<dbReference type="SUPFAM" id="SSF47323">
    <property type="entry name" value="Anticodon-binding domain of a subclass of class I aminoacyl-tRNA synthetases"/>
    <property type="match status" value="1"/>
</dbReference>
<dbReference type="Gene3D" id="1.10.730.10">
    <property type="entry name" value="Isoleucyl-tRNA Synthetase, Domain 1"/>
    <property type="match status" value="1"/>
</dbReference>
<feature type="domain" description="Aminoacyl-tRNA synthetase class Ia" evidence="11">
    <location>
        <begin position="418"/>
        <end position="608"/>
    </location>
</feature>
<dbReference type="InterPro" id="IPR009008">
    <property type="entry name" value="Val/Leu/Ile-tRNA-synth_edit"/>
</dbReference>
<dbReference type="FunFam" id="3.40.50.620:FF:000003">
    <property type="entry name" value="Leucine--tRNA ligase"/>
    <property type="match status" value="1"/>
</dbReference>
<dbReference type="Pfam" id="PF13603">
    <property type="entry name" value="tRNA-synt_1_2"/>
    <property type="match status" value="1"/>
</dbReference>
<evidence type="ECO:0000256" key="5">
    <source>
        <dbReference type="ARBA" id="ARBA00022840"/>
    </source>
</evidence>
<feature type="domain" description="Leucyl-tRNA synthetase editing" evidence="14">
    <location>
        <begin position="221"/>
        <end position="405"/>
    </location>
</feature>
<comment type="catalytic activity">
    <reaction evidence="8 9">
        <text>tRNA(Leu) + L-leucine + ATP = L-leucyl-tRNA(Leu) + AMP + diphosphate</text>
        <dbReference type="Rhea" id="RHEA:11688"/>
        <dbReference type="Rhea" id="RHEA-COMP:9613"/>
        <dbReference type="Rhea" id="RHEA-COMP:9622"/>
        <dbReference type="ChEBI" id="CHEBI:30616"/>
        <dbReference type="ChEBI" id="CHEBI:33019"/>
        <dbReference type="ChEBI" id="CHEBI:57427"/>
        <dbReference type="ChEBI" id="CHEBI:78442"/>
        <dbReference type="ChEBI" id="CHEBI:78494"/>
        <dbReference type="ChEBI" id="CHEBI:456215"/>
        <dbReference type="EC" id="6.1.1.4"/>
    </reaction>
</comment>
<evidence type="ECO:0000259" key="11">
    <source>
        <dbReference type="Pfam" id="PF00133"/>
    </source>
</evidence>
<dbReference type="OrthoDB" id="9810365at2"/>
<keyword evidence="3 9" id="KW-0436">Ligase</keyword>
<evidence type="ECO:0000259" key="13">
    <source>
        <dbReference type="Pfam" id="PF09334"/>
    </source>
</evidence>
<feature type="binding site" evidence="9">
    <location>
        <position position="584"/>
    </location>
    <ligand>
        <name>ATP</name>
        <dbReference type="ChEBI" id="CHEBI:30616"/>
    </ligand>
</feature>
<accession>A0A1M4UVI4</accession>
<dbReference type="GO" id="GO:0004823">
    <property type="term" value="F:leucine-tRNA ligase activity"/>
    <property type="evidence" value="ECO:0007669"/>
    <property type="project" value="UniProtKB-UniRule"/>
</dbReference>
<evidence type="ECO:0000256" key="2">
    <source>
        <dbReference type="ARBA" id="ARBA00022490"/>
    </source>
</evidence>
<dbReference type="RefSeq" id="WP_072789759.1">
    <property type="nucleotide sequence ID" value="NZ_FQUL01000012.1"/>
</dbReference>
<evidence type="ECO:0000256" key="9">
    <source>
        <dbReference type="HAMAP-Rule" id="MF_00049"/>
    </source>
</evidence>
<evidence type="ECO:0000256" key="3">
    <source>
        <dbReference type="ARBA" id="ARBA00022598"/>
    </source>
</evidence>
<dbReference type="Gene3D" id="3.40.50.620">
    <property type="entry name" value="HUPs"/>
    <property type="match status" value="2"/>
</dbReference>
<dbReference type="GO" id="GO:0005829">
    <property type="term" value="C:cytosol"/>
    <property type="evidence" value="ECO:0007669"/>
    <property type="project" value="TreeGrafter"/>
</dbReference>
<dbReference type="SUPFAM" id="SSF50677">
    <property type="entry name" value="ValRS/IleRS/LeuRS editing domain"/>
    <property type="match status" value="1"/>
</dbReference>
<keyword evidence="4 9" id="KW-0547">Nucleotide-binding</keyword>
<dbReference type="EC" id="6.1.1.4" evidence="9"/>
<organism evidence="15 16">
    <name type="scientific">Ferrithrix thermotolerans DSM 19514</name>
    <dbReference type="NCBI Taxonomy" id="1121881"/>
    <lineage>
        <taxon>Bacteria</taxon>
        <taxon>Bacillati</taxon>
        <taxon>Actinomycetota</taxon>
        <taxon>Acidimicrobiia</taxon>
        <taxon>Acidimicrobiales</taxon>
        <taxon>Acidimicrobiaceae</taxon>
        <taxon>Ferrithrix</taxon>
    </lineage>
</organism>
<dbReference type="PANTHER" id="PTHR43740:SF2">
    <property type="entry name" value="LEUCINE--TRNA LIGASE, MITOCHONDRIAL"/>
    <property type="match status" value="1"/>
</dbReference>
<feature type="domain" description="Methionyl/Leucyl tRNA synthetase" evidence="13">
    <location>
        <begin position="36"/>
        <end position="177"/>
    </location>
</feature>
<reference evidence="16" key="1">
    <citation type="submission" date="2016-11" db="EMBL/GenBank/DDBJ databases">
        <authorList>
            <person name="Varghese N."/>
            <person name="Submissions S."/>
        </authorList>
    </citation>
    <scope>NUCLEOTIDE SEQUENCE [LARGE SCALE GENOMIC DNA]</scope>
    <source>
        <strain evidence="16">DSM 19514</strain>
    </source>
</reference>
<evidence type="ECO:0000256" key="6">
    <source>
        <dbReference type="ARBA" id="ARBA00022917"/>
    </source>
</evidence>
<dbReference type="Pfam" id="PF00133">
    <property type="entry name" value="tRNA-synt_1"/>
    <property type="match status" value="1"/>
</dbReference>
<dbReference type="InterPro" id="IPR014729">
    <property type="entry name" value="Rossmann-like_a/b/a_fold"/>
</dbReference>
<gene>
    <name evidence="9" type="primary">leuS</name>
    <name evidence="15" type="ORF">SAMN02745225_01111</name>
</gene>
<dbReference type="InterPro" id="IPR002302">
    <property type="entry name" value="Leu-tRNA-ligase"/>
</dbReference>
<keyword evidence="5 9" id="KW-0067">ATP-binding</keyword>
<dbReference type="CDD" id="cd07958">
    <property type="entry name" value="Anticodon_Ia_Leu_BEm"/>
    <property type="match status" value="1"/>
</dbReference>
<keyword evidence="16" id="KW-1185">Reference proteome</keyword>
<dbReference type="InterPro" id="IPR013155">
    <property type="entry name" value="M/V/L/I-tRNA-synth_anticd-bd"/>
</dbReference>
<dbReference type="EMBL" id="FQUL01000012">
    <property type="protein sequence ID" value="SHE60746.1"/>
    <property type="molecule type" value="Genomic_DNA"/>
</dbReference>
<evidence type="ECO:0000256" key="8">
    <source>
        <dbReference type="ARBA" id="ARBA00047469"/>
    </source>
</evidence>
<dbReference type="InterPro" id="IPR009080">
    <property type="entry name" value="tRNAsynth_Ia_anticodon-bd"/>
</dbReference>
<dbReference type="GO" id="GO:0005524">
    <property type="term" value="F:ATP binding"/>
    <property type="evidence" value="ECO:0007669"/>
    <property type="project" value="UniProtKB-UniRule"/>
</dbReference>
<dbReference type="AlphaFoldDB" id="A0A1M4UVI4"/>
<evidence type="ECO:0000259" key="14">
    <source>
        <dbReference type="Pfam" id="PF13603"/>
    </source>
</evidence>
<comment type="subcellular location">
    <subcellularLocation>
        <location evidence="9">Cytoplasm</location>
    </subcellularLocation>
</comment>